<reference evidence="9" key="1">
    <citation type="submission" date="2022-10" db="EMBL/GenBank/DDBJ databases">
        <title>Roseovarius pelagicus sp. nov., isolated from Arctic seawater.</title>
        <authorList>
            <person name="Hong Y.W."/>
            <person name="Hwang C.Y."/>
        </authorList>
    </citation>
    <scope>NUCLEOTIDE SEQUENCE</scope>
    <source>
        <strain evidence="9">HL-MP18</strain>
        <plasmid evidence="9">unnamed2</plasmid>
    </source>
</reference>
<feature type="transmembrane region" description="Helical" evidence="7">
    <location>
        <begin position="12"/>
        <end position="29"/>
    </location>
</feature>
<dbReference type="Pfam" id="PF00528">
    <property type="entry name" value="BPD_transp_1"/>
    <property type="match status" value="2"/>
</dbReference>
<evidence type="ECO:0000256" key="2">
    <source>
        <dbReference type="ARBA" id="ARBA00022448"/>
    </source>
</evidence>
<organism evidence="9 10">
    <name type="scientific">Roseovarius pelagicus</name>
    <dbReference type="NCBI Taxonomy" id="2980108"/>
    <lineage>
        <taxon>Bacteria</taxon>
        <taxon>Pseudomonadati</taxon>
        <taxon>Pseudomonadota</taxon>
        <taxon>Alphaproteobacteria</taxon>
        <taxon>Rhodobacterales</taxon>
        <taxon>Roseobacteraceae</taxon>
        <taxon>Roseovarius</taxon>
    </lineage>
</organism>
<dbReference type="EMBL" id="CP106737">
    <property type="protein sequence ID" value="UXX81508.1"/>
    <property type="molecule type" value="Genomic_DNA"/>
</dbReference>
<feature type="domain" description="ABC transmembrane type-1" evidence="8">
    <location>
        <begin position="128"/>
        <end position="308"/>
    </location>
</feature>
<dbReference type="Proteomes" id="UP001064087">
    <property type="component" value="Plasmid unnamed2"/>
</dbReference>
<dbReference type="PANTHER" id="PTHR47737">
    <property type="entry name" value="GLYCINE BETAINE/PROLINE BETAINE TRANSPORT SYSTEM PERMEASE PROTEIN PROW"/>
    <property type="match status" value="1"/>
</dbReference>
<dbReference type="Gene3D" id="1.10.3720.10">
    <property type="entry name" value="MetI-like"/>
    <property type="match status" value="2"/>
</dbReference>
<comment type="similarity">
    <text evidence="7">Belongs to the binding-protein-dependent transport system permease family.</text>
</comment>
<evidence type="ECO:0000256" key="3">
    <source>
        <dbReference type="ARBA" id="ARBA00022475"/>
    </source>
</evidence>
<feature type="transmembrane region" description="Helical" evidence="7">
    <location>
        <begin position="444"/>
        <end position="471"/>
    </location>
</feature>
<proteinExistence type="inferred from homology"/>
<evidence type="ECO:0000256" key="4">
    <source>
        <dbReference type="ARBA" id="ARBA00022692"/>
    </source>
</evidence>
<evidence type="ECO:0000313" key="10">
    <source>
        <dbReference type="Proteomes" id="UP001064087"/>
    </source>
</evidence>
<feature type="domain" description="ABC transmembrane type-1" evidence="8">
    <location>
        <begin position="497"/>
        <end position="678"/>
    </location>
</feature>
<evidence type="ECO:0000256" key="1">
    <source>
        <dbReference type="ARBA" id="ARBA00004651"/>
    </source>
</evidence>
<feature type="transmembrane region" description="Helical" evidence="7">
    <location>
        <begin position="328"/>
        <end position="352"/>
    </location>
</feature>
<keyword evidence="3" id="KW-1003">Cell membrane</keyword>
<keyword evidence="6 7" id="KW-0472">Membrane</keyword>
<feature type="transmembrane region" description="Helical" evidence="7">
    <location>
        <begin position="175"/>
        <end position="203"/>
    </location>
</feature>
<name>A0ABY6D8V3_9RHOB</name>
<dbReference type="CDD" id="cd06261">
    <property type="entry name" value="TM_PBP2"/>
    <property type="match status" value="2"/>
</dbReference>
<keyword evidence="2 7" id="KW-0813">Transport</keyword>
<sequence>MFESIFSHRNTAIGLFLLAALFAALSLYLKDDLSWSVTYPVGWTLPLADFINLAMDELLQVAAPFFRGLSDVLDWPMRRLQDALHAVPWPVLTVIIAMATFRVGGAKLATFCALSCLYIQMSGYWEESLNSLTLVSVALPISALTGFLIGTAMSKNKTAARLLTPILDVMQTTPAFAYLIPLIVLLGFGPVVGLIASAIYAIPPMARNVKLGLDLVPNDLREVAAMTGCSPLTRFGLVDLPTALPQILVGLNQTIMAVLSMVVFAAIIGGFDDIGWEVLRSMRRAEFGDSLMAGIIITLIAIMLDRTTRGMATRSRQRAQLDLTTTRFIMVSLVAIFGMWGILHFSALQTLISDGFLFDPSEYLDSMVAQLSVSIGAITDALKNNVVYYFLLPIRIGLEQTISPYTWGFTFTPFMKTGYWVILSLLATFLAVKKNVLAGSLTTVIGLFVFAGTTGMPWPSTILIAIAIGYWAGGVRIAALWAVVLGVILVSGLWEPAMFSIYICMSALLFCIVLGGALGVLAAQSVSVSRLMRPILDLLQTIPPFVLLIPVVMLFQIGDFSAFLAIISYAIAPIIRYTEAALREVSLAKIEVGRSIGCTPMQLLFLVKLPAAQRRIALGVNQSIMYALAMLAVAALVGSRGLGQEVYVALGQADAGLGILAGGAIAAIAICVDRTFVSALVEKSSQSER</sequence>
<feature type="transmembrane region" description="Helical" evidence="7">
    <location>
        <begin position="501"/>
        <end position="525"/>
    </location>
</feature>
<feature type="transmembrane region" description="Helical" evidence="7">
    <location>
        <begin position="247"/>
        <end position="271"/>
    </location>
</feature>
<dbReference type="PROSITE" id="PS50928">
    <property type="entry name" value="ABC_TM1"/>
    <property type="match status" value="2"/>
</dbReference>
<keyword evidence="5 7" id="KW-1133">Transmembrane helix</keyword>
<feature type="transmembrane region" description="Helical" evidence="7">
    <location>
        <begin position="291"/>
        <end position="307"/>
    </location>
</feature>
<accession>A0ABY6D8V3</accession>
<dbReference type="SUPFAM" id="SSF161098">
    <property type="entry name" value="MetI-like"/>
    <property type="match status" value="2"/>
</dbReference>
<dbReference type="PANTHER" id="PTHR47737:SF1">
    <property type="entry name" value="GLYCINE BETAINE_PROLINE BETAINE TRANSPORT SYSTEM PERMEASE PROTEIN PROW"/>
    <property type="match status" value="1"/>
</dbReference>
<feature type="transmembrane region" description="Helical" evidence="7">
    <location>
        <begin position="414"/>
        <end position="432"/>
    </location>
</feature>
<dbReference type="InterPro" id="IPR035906">
    <property type="entry name" value="MetI-like_sf"/>
</dbReference>
<evidence type="ECO:0000256" key="7">
    <source>
        <dbReference type="RuleBase" id="RU363032"/>
    </source>
</evidence>
<dbReference type="RefSeq" id="WP_263046705.1">
    <property type="nucleotide sequence ID" value="NZ_CP106737.1"/>
</dbReference>
<comment type="subcellular location">
    <subcellularLocation>
        <location evidence="1 7">Cell membrane</location>
        <topology evidence="1 7">Multi-pass membrane protein</topology>
    </subcellularLocation>
</comment>
<feature type="transmembrane region" description="Helical" evidence="7">
    <location>
        <begin position="624"/>
        <end position="643"/>
    </location>
</feature>
<feature type="transmembrane region" description="Helical" evidence="7">
    <location>
        <begin position="477"/>
        <end position="494"/>
    </location>
</feature>
<keyword evidence="4 7" id="KW-0812">Transmembrane</keyword>
<keyword evidence="10" id="KW-1185">Reference proteome</keyword>
<dbReference type="InterPro" id="IPR000515">
    <property type="entry name" value="MetI-like"/>
</dbReference>
<feature type="transmembrane region" description="Helical" evidence="7">
    <location>
        <begin position="131"/>
        <end position="154"/>
    </location>
</feature>
<feature type="transmembrane region" description="Helical" evidence="7">
    <location>
        <begin position="545"/>
        <end position="572"/>
    </location>
</feature>
<protein>
    <submittedName>
        <fullName evidence="9">ABC transporter permease subunit</fullName>
    </submittedName>
</protein>
<keyword evidence="9" id="KW-0614">Plasmid</keyword>
<feature type="transmembrane region" description="Helical" evidence="7">
    <location>
        <begin position="655"/>
        <end position="681"/>
    </location>
</feature>
<gene>
    <name evidence="9" type="ORF">N7U68_00125</name>
</gene>
<evidence type="ECO:0000259" key="8">
    <source>
        <dbReference type="PROSITE" id="PS50928"/>
    </source>
</evidence>
<evidence type="ECO:0000313" key="9">
    <source>
        <dbReference type="EMBL" id="UXX81508.1"/>
    </source>
</evidence>
<evidence type="ECO:0000256" key="5">
    <source>
        <dbReference type="ARBA" id="ARBA00022989"/>
    </source>
</evidence>
<feature type="transmembrane region" description="Helical" evidence="7">
    <location>
        <begin position="83"/>
        <end position="101"/>
    </location>
</feature>
<evidence type="ECO:0000256" key="6">
    <source>
        <dbReference type="ARBA" id="ARBA00023136"/>
    </source>
</evidence>
<geneLocation type="plasmid" evidence="9 10">
    <name>unnamed2</name>
</geneLocation>